<evidence type="ECO:0000313" key="2">
    <source>
        <dbReference type="EMBL" id="KAF1971460.1"/>
    </source>
</evidence>
<dbReference type="EMBL" id="ML976693">
    <property type="protein sequence ID" value="KAF1971460.1"/>
    <property type="molecule type" value="Genomic_DNA"/>
</dbReference>
<evidence type="ECO:0000313" key="3">
    <source>
        <dbReference type="Proteomes" id="UP000800036"/>
    </source>
</evidence>
<gene>
    <name evidence="2" type="ORF">BU23DRAFT_182734</name>
</gene>
<dbReference type="AlphaFoldDB" id="A0A6A5V4A3"/>
<evidence type="ECO:0000256" key="1">
    <source>
        <dbReference type="SAM" id="MobiDB-lite"/>
    </source>
</evidence>
<feature type="region of interest" description="Disordered" evidence="1">
    <location>
        <begin position="470"/>
        <end position="490"/>
    </location>
</feature>
<sequence>MASTNIPLHCSICPKRPNFSDVSHLLTHIASKGHLSNYYKVKVRSGNDEAARRVVESYDRWYAEWNVEDLMSERMTLKDKRRSRARPVARQPAPKIEAPMPRPTRPRAAAGMLLDPRLSEQRLIKLESAITPTPTPQPGPVLRQRPPRMFGTHMQYWPGTDTRASSRSYTNDYETSSEYSPSERRASRYHRNAAEEDSCAIEDDSTEASMVDPMAVSENTKLKGVYWPGMDIFDSATPEMRRKRNQKKDSSVVEQLEINSQEVEPTELIFTPTGSFKRQRRISSSVCDDDEDEMIKVESPTPSLRRTALADMDVNASRRQSRVTRARPSYVAGGSYEDEQVRSDFGAGYGDRASKRKRRFEVFQDDEVSFRRPAPFHTLTAGLDSQPSPISAPTVHPYKAFGHLPVHFENKIENKENILPTFHHASAYEHHHTHQPASFLHYQTYGYGLAAEHPSLQYHNQLYMPMHGYHQIQSDDDGRTLTAPPSPSTS</sequence>
<protein>
    <submittedName>
        <fullName evidence="2">Uncharacterized protein</fullName>
    </submittedName>
</protein>
<feature type="compositionally biased region" description="Acidic residues" evidence="1">
    <location>
        <begin position="195"/>
        <end position="206"/>
    </location>
</feature>
<feature type="region of interest" description="Disordered" evidence="1">
    <location>
        <begin position="78"/>
        <end position="107"/>
    </location>
</feature>
<keyword evidence="3" id="KW-1185">Reference proteome</keyword>
<proteinExistence type="predicted"/>
<feature type="compositionally biased region" description="Polar residues" evidence="1">
    <location>
        <begin position="162"/>
        <end position="180"/>
    </location>
</feature>
<reference evidence="2" key="1">
    <citation type="journal article" date="2020" name="Stud. Mycol.">
        <title>101 Dothideomycetes genomes: a test case for predicting lifestyles and emergence of pathogens.</title>
        <authorList>
            <person name="Haridas S."/>
            <person name="Albert R."/>
            <person name="Binder M."/>
            <person name="Bloem J."/>
            <person name="Labutti K."/>
            <person name="Salamov A."/>
            <person name="Andreopoulos B."/>
            <person name="Baker S."/>
            <person name="Barry K."/>
            <person name="Bills G."/>
            <person name="Bluhm B."/>
            <person name="Cannon C."/>
            <person name="Castanera R."/>
            <person name="Culley D."/>
            <person name="Daum C."/>
            <person name="Ezra D."/>
            <person name="Gonzalez J."/>
            <person name="Henrissat B."/>
            <person name="Kuo A."/>
            <person name="Liang C."/>
            <person name="Lipzen A."/>
            <person name="Lutzoni F."/>
            <person name="Magnuson J."/>
            <person name="Mondo S."/>
            <person name="Nolan M."/>
            <person name="Ohm R."/>
            <person name="Pangilinan J."/>
            <person name="Park H.-J."/>
            <person name="Ramirez L."/>
            <person name="Alfaro M."/>
            <person name="Sun H."/>
            <person name="Tritt A."/>
            <person name="Yoshinaga Y."/>
            <person name="Zwiers L.-H."/>
            <person name="Turgeon B."/>
            <person name="Goodwin S."/>
            <person name="Spatafora J."/>
            <person name="Crous P."/>
            <person name="Grigoriev I."/>
        </authorList>
    </citation>
    <scope>NUCLEOTIDE SEQUENCE</scope>
    <source>
        <strain evidence="2">CBS 107.79</strain>
    </source>
</reference>
<name>A0A6A5V4A3_9PLEO</name>
<organism evidence="2 3">
    <name type="scientific">Bimuria novae-zelandiae CBS 107.79</name>
    <dbReference type="NCBI Taxonomy" id="1447943"/>
    <lineage>
        <taxon>Eukaryota</taxon>
        <taxon>Fungi</taxon>
        <taxon>Dikarya</taxon>
        <taxon>Ascomycota</taxon>
        <taxon>Pezizomycotina</taxon>
        <taxon>Dothideomycetes</taxon>
        <taxon>Pleosporomycetidae</taxon>
        <taxon>Pleosporales</taxon>
        <taxon>Massarineae</taxon>
        <taxon>Didymosphaeriaceae</taxon>
        <taxon>Bimuria</taxon>
    </lineage>
</organism>
<accession>A0A6A5V4A3</accession>
<dbReference type="Proteomes" id="UP000800036">
    <property type="component" value="Unassembled WGS sequence"/>
</dbReference>
<feature type="region of interest" description="Disordered" evidence="1">
    <location>
        <begin position="155"/>
        <end position="206"/>
    </location>
</feature>
<dbReference type="OrthoDB" id="5428259at2759"/>